<accession>A0A8K0UIE6</accession>
<dbReference type="Proteomes" id="UP000813824">
    <property type="component" value="Unassembled WGS sequence"/>
</dbReference>
<protein>
    <submittedName>
        <fullName evidence="1">Uncharacterized protein</fullName>
    </submittedName>
</protein>
<gene>
    <name evidence="1" type="ORF">BXZ70DRAFT_470471</name>
</gene>
<comment type="caution">
    <text evidence="1">The sequence shown here is derived from an EMBL/GenBank/DDBJ whole genome shotgun (WGS) entry which is preliminary data.</text>
</comment>
<dbReference type="EMBL" id="JAEVFJ010000034">
    <property type="protein sequence ID" value="KAH8091816.1"/>
    <property type="molecule type" value="Genomic_DNA"/>
</dbReference>
<keyword evidence="2" id="KW-1185">Reference proteome</keyword>
<sequence>MWMRRSRALRGVRIAPRGYLTVGRRFHSLALYTCKSQPRGYINWPRQDLINELFRTNANVTRIEYLFRLCMSDVELLKVAVESSRWKATMTAVRASVEGVQTRLKDAQKRLNDLMWSSREASGGIQHTLTDFVCIVAPCLNDPSITRDCKFKELGFCIEKMEEHEAVALGVANEFYELCEHISATMEDCMSLPEQICAVVKEDVLGALIETFTGGSVDEIDIITTLTIPALSLFFRTAKCSFEFWKIHRGECTC</sequence>
<organism evidence="1 2">
    <name type="scientific">Cristinia sonorae</name>
    <dbReference type="NCBI Taxonomy" id="1940300"/>
    <lineage>
        <taxon>Eukaryota</taxon>
        <taxon>Fungi</taxon>
        <taxon>Dikarya</taxon>
        <taxon>Basidiomycota</taxon>
        <taxon>Agaricomycotina</taxon>
        <taxon>Agaricomycetes</taxon>
        <taxon>Agaricomycetidae</taxon>
        <taxon>Agaricales</taxon>
        <taxon>Pleurotineae</taxon>
        <taxon>Stephanosporaceae</taxon>
        <taxon>Cristinia</taxon>
    </lineage>
</organism>
<proteinExistence type="predicted"/>
<name>A0A8K0UIE6_9AGAR</name>
<evidence type="ECO:0000313" key="2">
    <source>
        <dbReference type="Proteomes" id="UP000813824"/>
    </source>
</evidence>
<evidence type="ECO:0000313" key="1">
    <source>
        <dbReference type="EMBL" id="KAH8091816.1"/>
    </source>
</evidence>
<reference evidence="1" key="1">
    <citation type="journal article" date="2021" name="New Phytol.">
        <title>Evolutionary innovations through gain and loss of genes in the ectomycorrhizal Boletales.</title>
        <authorList>
            <person name="Wu G."/>
            <person name="Miyauchi S."/>
            <person name="Morin E."/>
            <person name="Kuo A."/>
            <person name="Drula E."/>
            <person name="Varga T."/>
            <person name="Kohler A."/>
            <person name="Feng B."/>
            <person name="Cao Y."/>
            <person name="Lipzen A."/>
            <person name="Daum C."/>
            <person name="Hundley H."/>
            <person name="Pangilinan J."/>
            <person name="Johnson J."/>
            <person name="Barry K."/>
            <person name="LaButti K."/>
            <person name="Ng V."/>
            <person name="Ahrendt S."/>
            <person name="Min B."/>
            <person name="Choi I.G."/>
            <person name="Park H."/>
            <person name="Plett J.M."/>
            <person name="Magnuson J."/>
            <person name="Spatafora J.W."/>
            <person name="Nagy L.G."/>
            <person name="Henrissat B."/>
            <person name="Grigoriev I.V."/>
            <person name="Yang Z.L."/>
            <person name="Xu J."/>
            <person name="Martin F.M."/>
        </authorList>
    </citation>
    <scope>NUCLEOTIDE SEQUENCE</scope>
    <source>
        <strain evidence="1">KKN 215</strain>
    </source>
</reference>
<dbReference type="AlphaFoldDB" id="A0A8K0UIE6"/>